<gene>
    <name evidence="1" type="ORF">SAMN05444158_6537</name>
</gene>
<name>A0A1H2AWH9_9BRAD</name>
<accession>A0A1H2AWH9</accession>
<proteinExistence type="predicted"/>
<dbReference type="Proteomes" id="UP000243904">
    <property type="component" value="Chromosome I"/>
</dbReference>
<organism evidence="1 2">
    <name type="scientific">Bradyrhizobium canariense</name>
    <dbReference type="NCBI Taxonomy" id="255045"/>
    <lineage>
        <taxon>Bacteria</taxon>
        <taxon>Pseudomonadati</taxon>
        <taxon>Pseudomonadota</taxon>
        <taxon>Alphaproteobacteria</taxon>
        <taxon>Hyphomicrobiales</taxon>
        <taxon>Nitrobacteraceae</taxon>
        <taxon>Bradyrhizobium</taxon>
    </lineage>
</organism>
<dbReference type="EMBL" id="LT629750">
    <property type="protein sequence ID" value="SDT50129.1"/>
    <property type="molecule type" value="Genomic_DNA"/>
</dbReference>
<sequence length="83" mass="9602">MGRTCACLSLRRFTVFCLDYLKPRSRLVTAWHTLRRSSCLPALNKIEFSYLNRNLMVPKLHPLTLAFDGNSPEADECLFVRAR</sequence>
<keyword evidence="2" id="KW-1185">Reference proteome</keyword>
<dbReference type="AlphaFoldDB" id="A0A1H2AWH9"/>
<protein>
    <submittedName>
        <fullName evidence="1">Uncharacterized protein</fullName>
    </submittedName>
</protein>
<reference evidence="2" key="1">
    <citation type="submission" date="2016-10" db="EMBL/GenBank/DDBJ databases">
        <authorList>
            <person name="Varghese N."/>
            <person name="Submissions S."/>
        </authorList>
    </citation>
    <scope>NUCLEOTIDE SEQUENCE [LARGE SCALE GENOMIC DNA]</scope>
    <source>
        <strain evidence="2">GAS369</strain>
    </source>
</reference>
<evidence type="ECO:0000313" key="1">
    <source>
        <dbReference type="EMBL" id="SDT50129.1"/>
    </source>
</evidence>
<evidence type="ECO:0000313" key="2">
    <source>
        <dbReference type="Proteomes" id="UP000243904"/>
    </source>
</evidence>